<proteinExistence type="predicted"/>
<evidence type="ECO:0000313" key="1">
    <source>
        <dbReference type="EMBL" id="RIB23547.1"/>
    </source>
</evidence>
<sequence length="150" mass="17577">MRDQNTLTSLVEKNKKRKITNLNAEVKVGQFLRFVKALINDFGNEIIVEIIIFKYLKYAKFMNTYSQNFSSTSTILPNPHTFVYKHTRIHYTYSCICGLPDQLYDEDTNTCPPTGRALRKIDTWSYQWIKYSSNTNSILYIQILSESQLL</sequence>
<dbReference type="EMBL" id="QKWP01000256">
    <property type="protein sequence ID" value="RIB23547.1"/>
    <property type="molecule type" value="Genomic_DNA"/>
</dbReference>
<name>A0A397VQK9_9GLOM</name>
<dbReference type="Proteomes" id="UP000266673">
    <property type="component" value="Unassembled WGS sequence"/>
</dbReference>
<evidence type="ECO:0000313" key="2">
    <source>
        <dbReference type="Proteomes" id="UP000266673"/>
    </source>
</evidence>
<gene>
    <name evidence="1" type="ORF">C2G38_2170987</name>
</gene>
<dbReference type="AlphaFoldDB" id="A0A397VQK9"/>
<protein>
    <submittedName>
        <fullName evidence="1">Uncharacterized protein</fullName>
    </submittedName>
</protein>
<keyword evidence="2" id="KW-1185">Reference proteome</keyword>
<accession>A0A397VQK9</accession>
<comment type="caution">
    <text evidence="1">The sequence shown here is derived from an EMBL/GenBank/DDBJ whole genome shotgun (WGS) entry which is preliminary data.</text>
</comment>
<organism evidence="1 2">
    <name type="scientific">Gigaspora rosea</name>
    <dbReference type="NCBI Taxonomy" id="44941"/>
    <lineage>
        <taxon>Eukaryota</taxon>
        <taxon>Fungi</taxon>
        <taxon>Fungi incertae sedis</taxon>
        <taxon>Mucoromycota</taxon>
        <taxon>Glomeromycotina</taxon>
        <taxon>Glomeromycetes</taxon>
        <taxon>Diversisporales</taxon>
        <taxon>Gigasporaceae</taxon>
        <taxon>Gigaspora</taxon>
    </lineage>
</organism>
<reference evidence="1 2" key="1">
    <citation type="submission" date="2018-06" db="EMBL/GenBank/DDBJ databases">
        <title>Comparative genomics reveals the genomic features of Rhizophagus irregularis, R. cerebriforme, R. diaphanum and Gigaspora rosea, and their symbiotic lifestyle signature.</title>
        <authorList>
            <person name="Morin E."/>
            <person name="San Clemente H."/>
            <person name="Chen E.C.H."/>
            <person name="De La Providencia I."/>
            <person name="Hainaut M."/>
            <person name="Kuo A."/>
            <person name="Kohler A."/>
            <person name="Murat C."/>
            <person name="Tang N."/>
            <person name="Roy S."/>
            <person name="Loubradou J."/>
            <person name="Henrissat B."/>
            <person name="Grigoriev I.V."/>
            <person name="Corradi N."/>
            <person name="Roux C."/>
            <person name="Martin F.M."/>
        </authorList>
    </citation>
    <scope>NUCLEOTIDE SEQUENCE [LARGE SCALE GENOMIC DNA]</scope>
    <source>
        <strain evidence="1 2">DAOM 194757</strain>
    </source>
</reference>
<dbReference type="OrthoDB" id="10554857at2759"/>